<dbReference type="GO" id="GO:0005615">
    <property type="term" value="C:extracellular space"/>
    <property type="evidence" value="ECO:0007669"/>
    <property type="project" value="UniProtKB-UniRule"/>
</dbReference>
<feature type="compositionally biased region" description="Polar residues" evidence="14">
    <location>
        <begin position="339"/>
        <end position="349"/>
    </location>
</feature>
<dbReference type="PANTHER" id="PTHR45817">
    <property type="entry name" value="LYSYL OXIDASE-LIKE-RELATED"/>
    <property type="match status" value="1"/>
</dbReference>
<evidence type="ECO:0000256" key="1">
    <source>
        <dbReference type="ARBA" id="ARBA00001935"/>
    </source>
</evidence>
<feature type="signal peptide" evidence="15">
    <location>
        <begin position="1"/>
        <end position="20"/>
    </location>
</feature>
<keyword evidence="5 13" id="KW-0964">Secreted</keyword>
<dbReference type="OrthoDB" id="547291at2759"/>
<feature type="compositionally biased region" description="Polar residues" evidence="14">
    <location>
        <begin position="168"/>
        <end position="181"/>
    </location>
</feature>
<name>A0A8C5LMB5_9ANUR</name>
<evidence type="ECO:0000256" key="12">
    <source>
        <dbReference type="ARBA" id="ARBA00047861"/>
    </source>
</evidence>
<feature type="compositionally biased region" description="Polar residues" evidence="14">
    <location>
        <begin position="191"/>
        <end position="216"/>
    </location>
</feature>
<evidence type="ECO:0000256" key="6">
    <source>
        <dbReference type="ARBA" id="ARBA00022641"/>
    </source>
</evidence>
<organism evidence="16 17">
    <name type="scientific">Leptobrachium leishanense</name>
    <name type="common">Leishan spiny toad</name>
    <dbReference type="NCBI Taxonomy" id="445787"/>
    <lineage>
        <taxon>Eukaryota</taxon>
        <taxon>Metazoa</taxon>
        <taxon>Chordata</taxon>
        <taxon>Craniata</taxon>
        <taxon>Vertebrata</taxon>
        <taxon>Euteleostomi</taxon>
        <taxon>Amphibia</taxon>
        <taxon>Batrachia</taxon>
        <taxon>Anura</taxon>
        <taxon>Pelobatoidea</taxon>
        <taxon>Megophryidae</taxon>
        <taxon>Leptobrachium</taxon>
    </lineage>
</organism>
<dbReference type="GeneTree" id="ENSGT00940000154779"/>
<evidence type="ECO:0000256" key="11">
    <source>
        <dbReference type="ARBA" id="ARBA00023157"/>
    </source>
</evidence>
<evidence type="ECO:0000256" key="8">
    <source>
        <dbReference type="ARBA" id="ARBA00022772"/>
    </source>
</evidence>
<dbReference type="GO" id="GO:0004720">
    <property type="term" value="F:protein-lysine 6-oxidase activity"/>
    <property type="evidence" value="ECO:0007669"/>
    <property type="project" value="UniProtKB-UniRule"/>
</dbReference>
<evidence type="ECO:0000256" key="15">
    <source>
        <dbReference type="SAM" id="SignalP"/>
    </source>
</evidence>
<dbReference type="PROSITE" id="PS00926">
    <property type="entry name" value="LYSYL_OXIDASE"/>
    <property type="match status" value="1"/>
</dbReference>
<evidence type="ECO:0000313" key="16">
    <source>
        <dbReference type="Ensembl" id="ENSLLEP00000000398.1"/>
    </source>
</evidence>
<feature type="region of interest" description="Disordered" evidence="14">
    <location>
        <begin position="140"/>
        <end position="349"/>
    </location>
</feature>
<dbReference type="GO" id="GO:0005507">
    <property type="term" value="F:copper ion binding"/>
    <property type="evidence" value="ECO:0007669"/>
    <property type="project" value="UniProtKB-UniRule"/>
</dbReference>
<feature type="compositionally biased region" description="Polar residues" evidence="14">
    <location>
        <begin position="256"/>
        <end position="277"/>
    </location>
</feature>
<keyword evidence="9 13" id="KW-0560">Oxidoreductase</keyword>
<evidence type="ECO:0000256" key="4">
    <source>
        <dbReference type="ARBA" id="ARBA00022477"/>
    </source>
</evidence>
<evidence type="ECO:0000256" key="3">
    <source>
        <dbReference type="ARBA" id="ARBA00007492"/>
    </source>
</evidence>
<evidence type="ECO:0000256" key="13">
    <source>
        <dbReference type="RuleBase" id="RU367046"/>
    </source>
</evidence>
<dbReference type="Proteomes" id="UP000694569">
    <property type="component" value="Unplaced"/>
</dbReference>
<evidence type="ECO:0000256" key="5">
    <source>
        <dbReference type="ARBA" id="ARBA00022525"/>
    </source>
</evidence>
<keyword evidence="4 13" id="KW-0886">LTQ</keyword>
<evidence type="ECO:0000256" key="10">
    <source>
        <dbReference type="ARBA" id="ARBA00023008"/>
    </source>
</evidence>
<feature type="compositionally biased region" description="Low complexity" evidence="14">
    <location>
        <begin position="237"/>
        <end position="251"/>
    </location>
</feature>
<feature type="chain" id="PRO_5034734153" description="Lysyl oxidase homolog" evidence="15">
    <location>
        <begin position="21"/>
        <end position="571"/>
    </location>
</feature>
<sequence>MYLLTFIPLLLFLLCQEALQDGSRWPWHRSFRWESNGRVFSLQSSGSDHRAGTFYISEIGNHAAHPSDASKQRKEDVQVVPKPRQNVTLKIPVTTRYDVTRRVSEQTRKVTEKGWSKHYSQRDPLPTNVTTGYHVTPKITRKTNAPISDVTHSTPTQHSDNSKRSDVSQKAITTNKVTLATSHRRDDVRSYVTQKIPTQRSGVSHRSPVTQRTAMQRSDVIQGVSTERSGVIQRTPVQSVDVTQTTTQSSDDLQRSEVTQRMTTEGTDAAQRASTPRHSIVTRIPSQRTEVTERINAKQNDITPSARQNNWRTPPNVRPVGSPPVLQRMSGDDPRNPYRSLNRNRISPYFPSSSRRTASRFSHYGLPDLVPDAHLIQSSTYIQRVPLYSLWCAAEENCLARSAYSSSVSTVSTRVLLRFPQRVKNRGTADFLPVKPQNAWEWHSCHQHYHSMDSFSHYDLLDAVTQRKVAEGHKASFCLEDTTCDAGVRRRYACTAHTQGLSPGCYDTYHANIDCQWIDITDVPPGRYILKVSVNPNFQVPELDFTNNAVHCDLTYTGSHVTTRNCHLTSI</sequence>
<evidence type="ECO:0000256" key="2">
    <source>
        <dbReference type="ARBA" id="ARBA00004239"/>
    </source>
</evidence>
<reference evidence="16" key="2">
    <citation type="submission" date="2025-09" db="UniProtKB">
        <authorList>
            <consortium name="Ensembl"/>
        </authorList>
    </citation>
    <scope>IDENTIFICATION</scope>
</reference>
<comment type="subcellular location">
    <subcellularLocation>
        <location evidence="2 13">Secreted</location>
        <location evidence="2 13">Extracellular space</location>
    </subcellularLocation>
</comment>
<dbReference type="Pfam" id="PF01186">
    <property type="entry name" value="Lysyl_oxidase"/>
    <property type="match status" value="1"/>
</dbReference>
<keyword evidence="10 13" id="KW-0186">Copper</keyword>
<evidence type="ECO:0000313" key="17">
    <source>
        <dbReference type="Proteomes" id="UP000694569"/>
    </source>
</evidence>
<dbReference type="Ensembl" id="ENSLLET00000000418.1">
    <property type="protein sequence ID" value="ENSLLEP00000000398.1"/>
    <property type="gene ID" value="ENSLLEG00000000272.1"/>
</dbReference>
<comment type="similarity">
    <text evidence="3 13">Belongs to the lysyl oxidase family.</text>
</comment>
<dbReference type="InterPro" id="IPR019828">
    <property type="entry name" value="Lysyl_oxidase_CS"/>
</dbReference>
<dbReference type="PRINTS" id="PR00074">
    <property type="entry name" value="LYSYLOXIDASE"/>
</dbReference>
<dbReference type="AlphaFoldDB" id="A0A8C5LMB5"/>
<dbReference type="EC" id="1.4.3.13" evidence="13"/>
<dbReference type="PANTHER" id="PTHR45817:SF6">
    <property type="entry name" value="PROTEIN-LYSINE 6-OXIDASE"/>
    <property type="match status" value="1"/>
</dbReference>
<keyword evidence="6" id="KW-0765">Sulfation</keyword>
<keyword evidence="7 13" id="KW-0479">Metal-binding</keyword>
<evidence type="ECO:0000256" key="9">
    <source>
        <dbReference type="ARBA" id="ARBA00023002"/>
    </source>
</evidence>
<dbReference type="GO" id="GO:0030199">
    <property type="term" value="P:collagen fibril organization"/>
    <property type="evidence" value="ECO:0007669"/>
    <property type="project" value="TreeGrafter"/>
</dbReference>
<feature type="compositionally biased region" description="Polar residues" evidence="14">
    <location>
        <begin position="142"/>
        <end position="159"/>
    </location>
</feature>
<feature type="compositionally biased region" description="Polar residues" evidence="14">
    <location>
        <begin position="297"/>
        <end position="313"/>
    </location>
</feature>
<keyword evidence="15" id="KW-0732">Signal</keyword>
<comment type="cofactor">
    <cofactor evidence="1 13">
        <name>Cu cation</name>
        <dbReference type="ChEBI" id="CHEBI:23378"/>
    </cofactor>
</comment>
<accession>A0A8C5LMB5</accession>
<reference evidence="16" key="1">
    <citation type="submission" date="2025-08" db="UniProtKB">
        <authorList>
            <consortium name="Ensembl"/>
        </authorList>
    </citation>
    <scope>IDENTIFICATION</scope>
</reference>
<evidence type="ECO:0000256" key="7">
    <source>
        <dbReference type="ARBA" id="ARBA00022723"/>
    </source>
</evidence>
<keyword evidence="17" id="KW-1185">Reference proteome</keyword>
<keyword evidence="8 13" id="KW-0801">TPQ</keyword>
<comment type="function">
    <text evidence="13">Mediates the post-translational oxidative deamination of lysine residues on target proteins leading to the formation of deaminated lysine (allysine).</text>
</comment>
<protein>
    <recommendedName>
        <fullName evidence="13">Lysyl oxidase homolog</fullName>
        <ecNumber evidence="13">1.4.3.13</ecNumber>
    </recommendedName>
</protein>
<comment type="catalytic activity">
    <reaction evidence="12 13">
        <text>L-lysyl-[protein] + O2 + H2O = (S)-2-amino-6-oxohexanoyl-[protein] + H2O2 + NH4(+)</text>
        <dbReference type="Rhea" id="RHEA:24544"/>
        <dbReference type="Rhea" id="RHEA-COMP:9752"/>
        <dbReference type="Rhea" id="RHEA-COMP:12448"/>
        <dbReference type="ChEBI" id="CHEBI:15377"/>
        <dbReference type="ChEBI" id="CHEBI:15379"/>
        <dbReference type="ChEBI" id="CHEBI:16240"/>
        <dbReference type="ChEBI" id="CHEBI:28938"/>
        <dbReference type="ChEBI" id="CHEBI:29969"/>
        <dbReference type="ChEBI" id="CHEBI:131803"/>
        <dbReference type="EC" id="1.4.3.13"/>
    </reaction>
</comment>
<keyword evidence="11" id="KW-1015">Disulfide bond</keyword>
<dbReference type="InterPro" id="IPR050912">
    <property type="entry name" value="LOX-like_protein"/>
</dbReference>
<evidence type="ECO:0000256" key="14">
    <source>
        <dbReference type="SAM" id="MobiDB-lite"/>
    </source>
</evidence>
<comment type="PTM">
    <text evidence="13">The lysine tyrosylquinone cross-link (LTQ) is generated by condensation of the epsilon-amino group of a lysine with a topaquinone produced by oxidation of tyrosine.</text>
</comment>
<dbReference type="InterPro" id="IPR001695">
    <property type="entry name" value="Lysyl_oxidase"/>
</dbReference>
<proteinExistence type="inferred from homology"/>